<feature type="compositionally biased region" description="Gly residues" evidence="1">
    <location>
        <begin position="413"/>
        <end position="428"/>
    </location>
</feature>
<accession>A0A7S4R7A1</accession>
<sequence>MAEPHPHFDWETFLEGCNSCVVYCHGGCPDGLGAARLTCLALKAMGLSRSEIVELEHTDRARKAAEFVVADAAVFYVDISPYEEDLPLLRLARRVLVLDHHASVRQRMAELAVQMPSLVDLSETEGDECAASLVGREMHHLLRDIPELDKKIALLRKKDVWHYQIPSEWAADASMFVASMQVVPRATMAMIDEYLADLQGFLAKGVEAMRTLQQNAAGLFERVRVVMEADYPSRLVVLGVEFVEPLAYDSRHFSKLCCRYANAFVLRALLYSSPEVVDVRLSRTAEDIGELGSLARRLHEEDPERYVGGGGHPYAAGLQVSRSGYDLARVARDLLNAAGAVPADIAREFTQDALDVGIPKRRRNSFSCMKVRSEAALPRFREDADGTRKKREGLSSSSEACSEDSSCSDGESEGTGGPSGSEGGAAGP</sequence>
<dbReference type="EMBL" id="HBNR01044857">
    <property type="protein sequence ID" value="CAE4605605.1"/>
    <property type="molecule type" value="Transcribed_RNA"/>
</dbReference>
<reference evidence="2" key="1">
    <citation type="submission" date="2021-01" db="EMBL/GenBank/DDBJ databases">
        <authorList>
            <person name="Corre E."/>
            <person name="Pelletier E."/>
            <person name="Niang G."/>
            <person name="Scheremetjew M."/>
            <person name="Finn R."/>
            <person name="Kale V."/>
            <person name="Holt S."/>
            <person name="Cochrane G."/>
            <person name="Meng A."/>
            <person name="Brown T."/>
            <person name="Cohen L."/>
        </authorList>
    </citation>
    <scope>NUCLEOTIDE SEQUENCE</scope>
    <source>
        <strain evidence="2">CCMP3105</strain>
    </source>
</reference>
<gene>
    <name evidence="2" type="ORF">AMON00008_LOCUS31215</name>
</gene>
<name>A0A7S4R7A1_9DINO</name>
<proteinExistence type="predicted"/>
<protein>
    <recommendedName>
        <fullName evidence="3">DHHA1 domain-containing protein</fullName>
    </recommendedName>
</protein>
<dbReference type="InterPro" id="IPR038763">
    <property type="entry name" value="DHH_sf"/>
</dbReference>
<evidence type="ECO:0000313" key="2">
    <source>
        <dbReference type="EMBL" id="CAE4605605.1"/>
    </source>
</evidence>
<organism evidence="2">
    <name type="scientific">Alexandrium monilatum</name>
    <dbReference type="NCBI Taxonomy" id="311494"/>
    <lineage>
        <taxon>Eukaryota</taxon>
        <taxon>Sar</taxon>
        <taxon>Alveolata</taxon>
        <taxon>Dinophyceae</taxon>
        <taxon>Gonyaulacales</taxon>
        <taxon>Pyrocystaceae</taxon>
        <taxon>Alexandrium</taxon>
    </lineage>
</organism>
<feature type="compositionally biased region" description="Low complexity" evidence="1">
    <location>
        <begin position="394"/>
        <end position="409"/>
    </location>
</feature>
<dbReference type="SUPFAM" id="SSF64182">
    <property type="entry name" value="DHH phosphoesterases"/>
    <property type="match status" value="1"/>
</dbReference>
<evidence type="ECO:0008006" key="3">
    <source>
        <dbReference type="Google" id="ProtNLM"/>
    </source>
</evidence>
<evidence type="ECO:0000256" key="1">
    <source>
        <dbReference type="SAM" id="MobiDB-lite"/>
    </source>
</evidence>
<dbReference type="AlphaFoldDB" id="A0A7S4R7A1"/>
<feature type="region of interest" description="Disordered" evidence="1">
    <location>
        <begin position="382"/>
        <end position="428"/>
    </location>
</feature>